<accession>A0AA36IJ34</accession>
<keyword evidence="2" id="KW-1185">Reference proteome</keyword>
<reference evidence="1" key="1">
    <citation type="submission" date="2023-08" db="EMBL/GenBank/DDBJ databases">
        <authorList>
            <person name="Chen Y."/>
            <person name="Shah S."/>
            <person name="Dougan E. K."/>
            <person name="Thang M."/>
            <person name="Chan C."/>
        </authorList>
    </citation>
    <scope>NUCLEOTIDE SEQUENCE</scope>
</reference>
<sequence length="150" mass="16759">MSGLRRVSASQRNGLVGVVRLTPAWRALLEEPLKLRRLEAIGHAPLSTVLKALAMCNRRLEGKNLPCLGFVPWVRVYVHRPDEASAHVRRSMRLQLREVSLDAVQQVRAKLAAEQIDVVRVRADTDLRRLSGLVHSRFQLSAIGLGDAKT</sequence>
<proteinExistence type="predicted"/>
<protein>
    <submittedName>
        <fullName evidence="1">Uncharacterized protein</fullName>
    </submittedName>
</protein>
<dbReference type="Proteomes" id="UP001178507">
    <property type="component" value="Unassembled WGS sequence"/>
</dbReference>
<dbReference type="AlphaFoldDB" id="A0AA36IJ34"/>
<evidence type="ECO:0000313" key="1">
    <source>
        <dbReference type="EMBL" id="CAJ1388357.1"/>
    </source>
</evidence>
<name>A0AA36IJ34_9DINO</name>
<evidence type="ECO:0000313" key="2">
    <source>
        <dbReference type="Proteomes" id="UP001178507"/>
    </source>
</evidence>
<gene>
    <name evidence="1" type="ORF">EVOR1521_LOCUS14247</name>
</gene>
<comment type="caution">
    <text evidence="1">The sequence shown here is derived from an EMBL/GenBank/DDBJ whole genome shotgun (WGS) entry which is preliminary data.</text>
</comment>
<organism evidence="1 2">
    <name type="scientific">Effrenium voratum</name>
    <dbReference type="NCBI Taxonomy" id="2562239"/>
    <lineage>
        <taxon>Eukaryota</taxon>
        <taxon>Sar</taxon>
        <taxon>Alveolata</taxon>
        <taxon>Dinophyceae</taxon>
        <taxon>Suessiales</taxon>
        <taxon>Symbiodiniaceae</taxon>
        <taxon>Effrenium</taxon>
    </lineage>
</organism>
<dbReference type="EMBL" id="CAUJNA010001669">
    <property type="protein sequence ID" value="CAJ1388357.1"/>
    <property type="molecule type" value="Genomic_DNA"/>
</dbReference>